<dbReference type="Pfam" id="PF01361">
    <property type="entry name" value="Tautomerase"/>
    <property type="match status" value="1"/>
</dbReference>
<keyword evidence="2" id="KW-0413">Isomerase</keyword>
<dbReference type="PANTHER" id="PTHR35530:SF1">
    <property type="entry name" value="2-HYDROXYMUCONATE TAUTOMERASE"/>
    <property type="match status" value="1"/>
</dbReference>
<comment type="caution">
    <text evidence="4">The sequence shown here is derived from an EMBL/GenBank/DDBJ whole genome shotgun (WGS) entry which is preliminary data.</text>
</comment>
<evidence type="ECO:0000256" key="2">
    <source>
        <dbReference type="ARBA" id="ARBA00023235"/>
    </source>
</evidence>
<evidence type="ECO:0000313" key="5">
    <source>
        <dbReference type="Proteomes" id="UP000185895"/>
    </source>
</evidence>
<comment type="similarity">
    <text evidence="1">Belongs to the 4-oxalocrotonate tautomerase family.</text>
</comment>
<reference evidence="4 5" key="1">
    <citation type="submission" date="2016-09" db="EMBL/GenBank/DDBJ databases">
        <authorList>
            <person name="Capua I."/>
            <person name="De Benedictis P."/>
            <person name="Joannis T."/>
            <person name="Lombin L.H."/>
            <person name="Cattoli G."/>
        </authorList>
    </citation>
    <scope>NUCLEOTIDE SEQUENCE [LARGE SCALE GENOMIC DNA]</scope>
    <source>
        <strain evidence="4 5">ANC 4671</strain>
    </source>
</reference>
<keyword evidence="5" id="KW-1185">Reference proteome</keyword>
<evidence type="ECO:0000256" key="1">
    <source>
        <dbReference type="ARBA" id="ARBA00006723"/>
    </source>
</evidence>
<dbReference type="RefSeq" id="WP_070070668.1">
    <property type="nucleotide sequence ID" value="NZ_MKKK01000056.1"/>
</dbReference>
<dbReference type="EMBL" id="MKKK01000056">
    <property type="protein sequence ID" value="OEY93097.1"/>
    <property type="molecule type" value="Genomic_DNA"/>
</dbReference>
<evidence type="ECO:0000313" key="4">
    <source>
        <dbReference type="EMBL" id="OEY93097.1"/>
    </source>
</evidence>
<dbReference type="Proteomes" id="UP000185895">
    <property type="component" value="Unassembled WGS sequence"/>
</dbReference>
<dbReference type="InterPro" id="IPR004370">
    <property type="entry name" value="4-OT-like_dom"/>
</dbReference>
<dbReference type="InterPro" id="IPR014347">
    <property type="entry name" value="Tautomerase/MIF_sf"/>
</dbReference>
<accession>A0A1E7R194</accession>
<proteinExistence type="inferred from homology"/>
<dbReference type="Gene3D" id="3.30.429.10">
    <property type="entry name" value="Macrophage Migration Inhibitory Factor"/>
    <property type="match status" value="1"/>
</dbReference>
<dbReference type="STRING" id="1262585.BJI46_04985"/>
<organism evidence="4 5">
    <name type="scientific">Acinetobacter qingfengensis</name>
    <dbReference type="NCBI Taxonomy" id="1262585"/>
    <lineage>
        <taxon>Bacteria</taxon>
        <taxon>Pseudomonadati</taxon>
        <taxon>Pseudomonadota</taxon>
        <taxon>Gammaproteobacteria</taxon>
        <taxon>Moraxellales</taxon>
        <taxon>Moraxellaceae</taxon>
        <taxon>Acinetobacter</taxon>
    </lineage>
</organism>
<dbReference type="OrthoDB" id="8098375at2"/>
<dbReference type="PANTHER" id="PTHR35530">
    <property type="entry name" value="TAUTOMERASE-RELATED"/>
    <property type="match status" value="1"/>
</dbReference>
<evidence type="ECO:0000259" key="3">
    <source>
        <dbReference type="Pfam" id="PF01361"/>
    </source>
</evidence>
<feature type="domain" description="4-oxalocrotonate tautomerase-like" evidence="3">
    <location>
        <begin position="2"/>
        <end position="63"/>
    </location>
</feature>
<dbReference type="AlphaFoldDB" id="A0A1E7R194"/>
<sequence>MPFIHIQTIEGLLSKENKAELFERLTDLFVEIEGRGQASFRNHVWIRIDEYAPEQWQLGQLRPTKEMIQLMSTLNINE</sequence>
<gene>
    <name evidence="4" type="ORF">BJI46_04985</name>
</gene>
<dbReference type="SUPFAM" id="SSF55331">
    <property type="entry name" value="Tautomerase/MIF"/>
    <property type="match status" value="1"/>
</dbReference>
<protein>
    <submittedName>
        <fullName evidence="4">4-oxalocrotonate tautomerase</fullName>
    </submittedName>
</protein>
<dbReference type="GO" id="GO:0016853">
    <property type="term" value="F:isomerase activity"/>
    <property type="evidence" value="ECO:0007669"/>
    <property type="project" value="UniProtKB-KW"/>
</dbReference>
<name>A0A1E7R194_9GAMM</name>